<accession>A0A521C3V5</accession>
<organism evidence="1 2">
    <name type="scientific">Chryseobacterium rhizoplanae</name>
    <dbReference type="NCBI Taxonomy" id="1609531"/>
    <lineage>
        <taxon>Bacteria</taxon>
        <taxon>Pseudomonadati</taxon>
        <taxon>Bacteroidota</taxon>
        <taxon>Flavobacteriia</taxon>
        <taxon>Flavobacteriales</taxon>
        <taxon>Weeksellaceae</taxon>
        <taxon>Chryseobacterium group</taxon>
        <taxon>Chryseobacterium</taxon>
    </lineage>
</organism>
<protein>
    <submittedName>
        <fullName evidence="1">RES domain-containing protein</fullName>
    </submittedName>
</protein>
<dbReference type="EMBL" id="FXTC01000002">
    <property type="protein sequence ID" value="SMO54084.1"/>
    <property type="molecule type" value="Genomic_DNA"/>
</dbReference>
<gene>
    <name evidence="1" type="ORF">SAMN06265171_102423</name>
</gene>
<name>A0A521C3V5_9FLAO</name>
<keyword evidence="2" id="KW-1185">Reference proteome</keyword>
<reference evidence="1 2" key="1">
    <citation type="submission" date="2017-05" db="EMBL/GenBank/DDBJ databases">
        <authorList>
            <person name="Varghese N."/>
            <person name="Submissions S."/>
        </authorList>
    </citation>
    <scope>NUCLEOTIDE SEQUENCE [LARGE SCALE GENOMIC DNA]</scope>
    <source>
        <strain evidence="1 2">DSM 29371</strain>
    </source>
</reference>
<evidence type="ECO:0000313" key="2">
    <source>
        <dbReference type="Proteomes" id="UP000316916"/>
    </source>
</evidence>
<proteinExistence type="predicted"/>
<sequence length="283" mass="32874">MQNNTEILKQKIQFLRNFLKKDSINEKEINLLKNFFLDFSFITGLTYKMKIENFQRVTINSRIFGEEKRITEISHLENPPEMYVKRYGRANMIGQSVLYATDNPLTALAEMRPEAGQLITISKWKLITDYDLTVNSIFKNSPLTKDVGNLMTIKAQIEYSKLVSKINYPKELLDQIDLLIQFICDCFSKEVNDLNHFDYFLSAHYANQIFTTLQNGEIDAILYPSVRQSLELTNIAMKPTIFKTNYVLESVEESKLVRFSNNGWQLEGTGDSKKFENGTILWL</sequence>
<dbReference type="RefSeq" id="WP_142717361.1">
    <property type="nucleotide sequence ID" value="NZ_FXTC01000002.1"/>
</dbReference>
<dbReference type="Proteomes" id="UP000316916">
    <property type="component" value="Unassembled WGS sequence"/>
</dbReference>
<evidence type="ECO:0000313" key="1">
    <source>
        <dbReference type="EMBL" id="SMO54084.1"/>
    </source>
</evidence>
<dbReference type="AlphaFoldDB" id="A0A521C3V5"/>